<dbReference type="Pfam" id="PF20152">
    <property type="entry name" value="DUF6534"/>
    <property type="match status" value="1"/>
</dbReference>
<protein>
    <recommendedName>
        <fullName evidence="2">DUF6534 domain-containing protein</fullName>
    </recommendedName>
</protein>
<evidence type="ECO:0000313" key="3">
    <source>
        <dbReference type="EMBL" id="KAK7050880.1"/>
    </source>
</evidence>
<feature type="domain" description="DUF6534" evidence="2">
    <location>
        <begin position="139"/>
        <end position="197"/>
    </location>
</feature>
<dbReference type="Proteomes" id="UP001383192">
    <property type="component" value="Unassembled WGS sequence"/>
</dbReference>
<evidence type="ECO:0000256" key="1">
    <source>
        <dbReference type="SAM" id="Phobius"/>
    </source>
</evidence>
<gene>
    <name evidence="3" type="ORF">VNI00_004992</name>
</gene>
<proteinExistence type="predicted"/>
<organism evidence="3 4">
    <name type="scientific">Paramarasmius palmivorus</name>
    <dbReference type="NCBI Taxonomy" id="297713"/>
    <lineage>
        <taxon>Eukaryota</taxon>
        <taxon>Fungi</taxon>
        <taxon>Dikarya</taxon>
        <taxon>Basidiomycota</taxon>
        <taxon>Agaricomycotina</taxon>
        <taxon>Agaricomycetes</taxon>
        <taxon>Agaricomycetidae</taxon>
        <taxon>Agaricales</taxon>
        <taxon>Marasmiineae</taxon>
        <taxon>Marasmiaceae</taxon>
        <taxon>Paramarasmius</taxon>
    </lineage>
</organism>
<comment type="caution">
    <text evidence="3">The sequence shown here is derived from an EMBL/GenBank/DDBJ whole genome shotgun (WGS) entry which is preliminary data.</text>
</comment>
<keyword evidence="1" id="KW-1133">Transmembrane helix</keyword>
<sequence length="213" mass="22978">MHYIPSIAAQQLTGKILMQIVHIFLVETANTALQIVVIYGKLIGQAGDPDVVLTVPKLIYLEVPMIIMVEGPVQLFMTWRLKIITGWRSIPALAISLTLCTVAAGVMTGIFVAPTKYYSDWNTVDVHLAATIHGVAAGAADLLLTISLTWVLLKRSRRKSEVGLTGESADKVDYLLRLTVQTGALSATASIVAAVTFFLTPVSFPSSNASIQR</sequence>
<feature type="transmembrane region" description="Helical" evidence="1">
    <location>
        <begin position="132"/>
        <end position="153"/>
    </location>
</feature>
<dbReference type="AlphaFoldDB" id="A0AAW0DH14"/>
<evidence type="ECO:0000313" key="4">
    <source>
        <dbReference type="Proteomes" id="UP001383192"/>
    </source>
</evidence>
<feature type="transmembrane region" description="Helical" evidence="1">
    <location>
        <begin position="90"/>
        <end position="112"/>
    </location>
</feature>
<dbReference type="InterPro" id="IPR045339">
    <property type="entry name" value="DUF6534"/>
</dbReference>
<accession>A0AAW0DH14</accession>
<feature type="transmembrane region" description="Helical" evidence="1">
    <location>
        <begin position="20"/>
        <end position="39"/>
    </location>
</feature>
<keyword evidence="1" id="KW-0812">Transmembrane</keyword>
<keyword evidence="4" id="KW-1185">Reference proteome</keyword>
<dbReference type="EMBL" id="JAYKXP010000014">
    <property type="protein sequence ID" value="KAK7050880.1"/>
    <property type="molecule type" value="Genomic_DNA"/>
</dbReference>
<keyword evidence="1" id="KW-0472">Membrane</keyword>
<feature type="transmembrane region" description="Helical" evidence="1">
    <location>
        <begin position="174"/>
        <end position="199"/>
    </location>
</feature>
<evidence type="ECO:0000259" key="2">
    <source>
        <dbReference type="Pfam" id="PF20152"/>
    </source>
</evidence>
<feature type="transmembrane region" description="Helical" evidence="1">
    <location>
        <begin position="59"/>
        <end position="78"/>
    </location>
</feature>
<name>A0AAW0DH14_9AGAR</name>
<reference evidence="3 4" key="1">
    <citation type="submission" date="2024-01" db="EMBL/GenBank/DDBJ databases">
        <title>A draft genome for a cacao thread blight-causing isolate of Paramarasmius palmivorus.</title>
        <authorList>
            <person name="Baruah I.K."/>
            <person name="Bukari Y."/>
            <person name="Amoako-Attah I."/>
            <person name="Meinhardt L.W."/>
            <person name="Bailey B.A."/>
            <person name="Cohen S.P."/>
        </authorList>
    </citation>
    <scope>NUCLEOTIDE SEQUENCE [LARGE SCALE GENOMIC DNA]</scope>
    <source>
        <strain evidence="3 4">GH-12</strain>
    </source>
</reference>